<dbReference type="AlphaFoldDB" id="A0A1S8X3L2"/>
<evidence type="ECO:0000259" key="6">
    <source>
        <dbReference type="Pfam" id="PF00828"/>
    </source>
</evidence>
<evidence type="ECO:0000313" key="7">
    <source>
        <dbReference type="EMBL" id="OON21305.1"/>
    </source>
</evidence>
<dbReference type="EMBL" id="KV892186">
    <property type="protein sequence ID" value="OON21305.1"/>
    <property type="molecule type" value="Genomic_DNA"/>
</dbReference>
<dbReference type="GO" id="GO:0006412">
    <property type="term" value="P:translation"/>
    <property type="evidence" value="ECO:0007669"/>
    <property type="project" value="InterPro"/>
</dbReference>
<proteinExistence type="inferred from homology"/>
<dbReference type="SUPFAM" id="SSF52080">
    <property type="entry name" value="Ribosomal proteins L15p and L18e"/>
    <property type="match status" value="1"/>
</dbReference>
<evidence type="ECO:0000313" key="8">
    <source>
        <dbReference type="Proteomes" id="UP000243686"/>
    </source>
</evidence>
<dbReference type="GO" id="GO:0003735">
    <property type="term" value="F:structural constituent of ribosome"/>
    <property type="evidence" value="ECO:0007669"/>
    <property type="project" value="InterPro"/>
</dbReference>
<accession>A0A1S8X3L2</accession>
<dbReference type="GO" id="GO:0005762">
    <property type="term" value="C:mitochondrial large ribosomal subunit"/>
    <property type="evidence" value="ECO:0007669"/>
    <property type="project" value="TreeGrafter"/>
</dbReference>
<dbReference type="InterPro" id="IPR005749">
    <property type="entry name" value="Ribosomal_uL15_bac-type"/>
</dbReference>
<feature type="domain" description="Large ribosomal subunit protein uL15/eL18" evidence="6">
    <location>
        <begin position="88"/>
        <end position="172"/>
    </location>
</feature>
<dbReference type="Proteomes" id="UP000243686">
    <property type="component" value="Unassembled WGS sequence"/>
</dbReference>
<name>A0A1S8X3L2_OPIVI</name>
<keyword evidence="3" id="KW-0687">Ribonucleoprotein</keyword>
<protein>
    <recommendedName>
        <fullName evidence="4">Large ribosomal subunit protein uL15m</fullName>
    </recommendedName>
    <alternativeName>
        <fullName evidence="5">39S ribosomal protein L15, mitochondrial</fullName>
    </alternativeName>
</protein>
<organism evidence="7 8">
    <name type="scientific">Opisthorchis viverrini</name>
    <name type="common">Southeast Asian liver fluke</name>
    <dbReference type="NCBI Taxonomy" id="6198"/>
    <lineage>
        <taxon>Eukaryota</taxon>
        <taxon>Metazoa</taxon>
        <taxon>Spiralia</taxon>
        <taxon>Lophotrochozoa</taxon>
        <taxon>Platyhelminthes</taxon>
        <taxon>Trematoda</taxon>
        <taxon>Digenea</taxon>
        <taxon>Opisthorchiida</taxon>
        <taxon>Opisthorchiata</taxon>
        <taxon>Opisthorchiidae</taxon>
        <taxon>Opisthorchis</taxon>
    </lineage>
</organism>
<keyword evidence="8" id="KW-1185">Reference proteome</keyword>
<dbReference type="PANTHER" id="PTHR12934:SF11">
    <property type="entry name" value="LARGE RIBOSOMAL SUBUNIT PROTEIN UL15M"/>
    <property type="match status" value="1"/>
</dbReference>
<gene>
    <name evidence="7" type="ORF">X801_02799</name>
</gene>
<reference evidence="7 8" key="1">
    <citation type="submission" date="2015-03" db="EMBL/GenBank/DDBJ databases">
        <title>Draft genome of the nematode, Opisthorchis viverrini.</title>
        <authorList>
            <person name="Mitreva M."/>
        </authorList>
    </citation>
    <scope>NUCLEOTIDE SEQUENCE [LARGE SCALE GENOMIC DNA]</scope>
    <source>
        <strain evidence="7">Khon Kaen</strain>
    </source>
</reference>
<comment type="similarity">
    <text evidence="1">Belongs to the universal ribosomal protein uL15 family.</text>
</comment>
<sequence length="294" mass="33562">MSSIDKALRLLRNYPRVCLFNIADLPRSRPPRYHGLNRKKKGLGHRGMSQFQAWPPLGQVGQKMPFYLSVPKEPYNTDVASRRSLCRISLLELQRMIDLDRIDPREPIDLTTICNTHLYKLDVEHQRHYGFQLTDEACCSGCDIFVTPVNIEVQYASEPVIAAVERAGGVITTRFYDLFSVWAKCDPASFFKRGFPIPKAKLPPPDAVPYYASAENRGYLADPEELAAARLWLAQKYGYSLTDRASQSEDMRTLMSIRKHPRQIFLGLDPGDLVSLADEVVLKPHHETEEEQNR</sequence>
<evidence type="ECO:0000256" key="4">
    <source>
        <dbReference type="ARBA" id="ARBA00035299"/>
    </source>
</evidence>
<dbReference type="Pfam" id="PF00828">
    <property type="entry name" value="Ribosomal_L27A"/>
    <property type="match status" value="1"/>
</dbReference>
<evidence type="ECO:0000256" key="1">
    <source>
        <dbReference type="ARBA" id="ARBA00007320"/>
    </source>
</evidence>
<evidence type="ECO:0000256" key="5">
    <source>
        <dbReference type="ARBA" id="ARBA00035423"/>
    </source>
</evidence>
<keyword evidence="2" id="KW-0689">Ribosomal protein</keyword>
<dbReference type="PANTHER" id="PTHR12934">
    <property type="entry name" value="50S RIBOSOMAL PROTEIN L15"/>
    <property type="match status" value="1"/>
</dbReference>
<dbReference type="InterPro" id="IPR021131">
    <property type="entry name" value="Ribosomal_uL15/eL18"/>
</dbReference>
<evidence type="ECO:0000256" key="2">
    <source>
        <dbReference type="ARBA" id="ARBA00022980"/>
    </source>
</evidence>
<dbReference type="InterPro" id="IPR036227">
    <property type="entry name" value="Ribosomal_uL15/eL18_sf"/>
</dbReference>
<evidence type="ECO:0000256" key="3">
    <source>
        <dbReference type="ARBA" id="ARBA00023274"/>
    </source>
</evidence>